<dbReference type="EMBL" id="OCSU01000002">
    <property type="protein sequence ID" value="SOE81035.1"/>
    <property type="molecule type" value="Genomic_DNA"/>
</dbReference>
<keyword evidence="2" id="KW-0255">Endonuclease</keyword>
<reference evidence="2 3" key="1">
    <citation type="submission" date="2017-09" db="EMBL/GenBank/DDBJ databases">
        <authorList>
            <person name="Varghese N."/>
            <person name="Submissions S."/>
        </authorList>
    </citation>
    <scope>NUCLEOTIDE SEQUENCE [LARGE SCALE GENOMIC DNA]</scope>
    <source>
        <strain evidence="2 3">OK806</strain>
    </source>
</reference>
<gene>
    <name evidence="2" type="ORF">SAMN05446927_4290</name>
</gene>
<name>A0A7Z7I9E2_9BURK</name>
<proteinExistence type="predicted"/>
<evidence type="ECO:0000313" key="3">
    <source>
        <dbReference type="Proteomes" id="UP000219522"/>
    </source>
</evidence>
<feature type="domain" description="HNH nuclease" evidence="1">
    <location>
        <begin position="202"/>
        <end position="254"/>
    </location>
</feature>
<dbReference type="Proteomes" id="UP000219522">
    <property type="component" value="Unassembled WGS sequence"/>
</dbReference>
<dbReference type="AlphaFoldDB" id="A0A7Z7I9E2"/>
<keyword evidence="3" id="KW-1185">Reference proteome</keyword>
<organism evidence="2 3">
    <name type="scientific">Caballeronia arationis</name>
    <dbReference type="NCBI Taxonomy" id="1777142"/>
    <lineage>
        <taxon>Bacteria</taxon>
        <taxon>Pseudomonadati</taxon>
        <taxon>Pseudomonadota</taxon>
        <taxon>Betaproteobacteria</taxon>
        <taxon>Burkholderiales</taxon>
        <taxon>Burkholderiaceae</taxon>
        <taxon>Caballeronia</taxon>
    </lineage>
</organism>
<keyword evidence="2" id="KW-0540">Nuclease</keyword>
<dbReference type="Pfam" id="PF13391">
    <property type="entry name" value="HNH_2"/>
    <property type="match status" value="1"/>
</dbReference>
<evidence type="ECO:0000259" key="1">
    <source>
        <dbReference type="Pfam" id="PF13391"/>
    </source>
</evidence>
<dbReference type="GO" id="GO:0004519">
    <property type="term" value="F:endonuclease activity"/>
    <property type="evidence" value="ECO:0007669"/>
    <property type="project" value="UniProtKB-KW"/>
</dbReference>
<protein>
    <submittedName>
        <fullName evidence="2">HNH endonuclease</fullName>
    </submittedName>
</protein>
<accession>A0A7Z7I9E2</accession>
<dbReference type="InterPro" id="IPR003615">
    <property type="entry name" value="HNH_nuc"/>
</dbReference>
<keyword evidence="2" id="KW-0378">Hydrolase</keyword>
<comment type="caution">
    <text evidence="2">The sequence shown here is derived from an EMBL/GenBank/DDBJ whole genome shotgun (WGS) entry which is preliminary data.</text>
</comment>
<evidence type="ECO:0000313" key="2">
    <source>
        <dbReference type="EMBL" id="SOE81035.1"/>
    </source>
</evidence>
<sequence length="314" mass="35044">MTFYWVNQGRTYTDAVSIEALWAPERQIDKNGRESRPEHWRLMDDLKPGDVVFNYSKAGLMGYCRVLAAAVDESWPYSRPSSYKPEQGGKLVAVTYQSAPAPITRSILLANEMLKKALRTGVTPSLVERSGENLNQIYLCRLDDHTLPNLLFAALGLSAQFSDTSTPSKSKDAETTQKRLVDARLGQGDYRADLVKLWDGECALTGLSLLPLLIASHIKPWKCSSNSERLDAHNGLLLAAGVDRAFDRYLLTFESDGSIRTKLPPHELSLIGIPSLGGELPKLRALHAEREHYLRHHRRVYEAAIERSVATTIT</sequence>